<name>A0A915KC35_ROMCU</name>
<evidence type="ECO:0000313" key="1">
    <source>
        <dbReference type="Proteomes" id="UP000887565"/>
    </source>
</evidence>
<reference evidence="2" key="1">
    <citation type="submission" date="2022-11" db="UniProtKB">
        <authorList>
            <consortium name="WormBaseParasite"/>
        </authorList>
    </citation>
    <scope>IDENTIFICATION</scope>
</reference>
<sequence>MEKEDQDLIKCFDDVLSMVGEDQHDLQEKAATDISKVPKTTETMTTDLTPEEIESHQTLEQMKVLFPSILVPWLKKCVDARLKDRWQSERIASWIFDNLNVAPREEKAAEQTRLLATDMEAQKARIMSSVRKVDNSYIFNAKYKLCEKFNRLPENVTTIMRRLNPLRI</sequence>
<keyword evidence="1" id="KW-1185">Reference proteome</keyword>
<dbReference type="AlphaFoldDB" id="A0A915KC35"/>
<evidence type="ECO:0000313" key="2">
    <source>
        <dbReference type="WBParaSite" id="nRc.2.0.1.t35666-RA"/>
    </source>
</evidence>
<organism evidence="1 2">
    <name type="scientific">Romanomermis culicivorax</name>
    <name type="common">Nematode worm</name>
    <dbReference type="NCBI Taxonomy" id="13658"/>
    <lineage>
        <taxon>Eukaryota</taxon>
        <taxon>Metazoa</taxon>
        <taxon>Ecdysozoa</taxon>
        <taxon>Nematoda</taxon>
        <taxon>Enoplea</taxon>
        <taxon>Dorylaimia</taxon>
        <taxon>Mermithida</taxon>
        <taxon>Mermithoidea</taxon>
        <taxon>Mermithidae</taxon>
        <taxon>Romanomermis</taxon>
    </lineage>
</organism>
<proteinExistence type="predicted"/>
<dbReference type="WBParaSite" id="nRc.2.0.1.t35666-RA">
    <property type="protein sequence ID" value="nRc.2.0.1.t35666-RA"/>
    <property type="gene ID" value="nRc.2.0.1.g35666"/>
</dbReference>
<dbReference type="Proteomes" id="UP000887565">
    <property type="component" value="Unplaced"/>
</dbReference>
<accession>A0A915KC35</accession>
<protein>
    <submittedName>
        <fullName evidence="2">Uncharacterized protein</fullName>
    </submittedName>
</protein>